<organism evidence="1">
    <name type="scientific">marine sediment metagenome</name>
    <dbReference type="NCBI Taxonomy" id="412755"/>
    <lineage>
        <taxon>unclassified sequences</taxon>
        <taxon>metagenomes</taxon>
        <taxon>ecological metagenomes</taxon>
    </lineage>
</organism>
<proteinExistence type="predicted"/>
<reference evidence="1" key="1">
    <citation type="journal article" date="2015" name="Nature">
        <title>Complex archaea that bridge the gap between prokaryotes and eukaryotes.</title>
        <authorList>
            <person name="Spang A."/>
            <person name="Saw J.H."/>
            <person name="Jorgensen S.L."/>
            <person name="Zaremba-Niedzwiedzka K."/>
            <person name="Martijn J."/>
            <person name="Lind A.E."/>
            <person name="van Eijk R."/>
            <person name="Schleper C."/>
            <person name="Guy L."/>
            <person name="Ettema T.J."/>
        </authorList>
    </citation>
    <scope>NUCLEOTIDE SEQUENCE</scope>
</reference>
<gene>
    <name evidence="1" type="ORF">LCGC14_1117370</name>
</gene>
<comment type="caution">
    <text evidence="1">The sequence shown here is derived from an EMBL/GenBank/DDBJ whole genome shotgun (WGS) entry which is preliminary data.</text>
</comment>
<sequence>MNNVDKDESQVLHCPNCGAPLGVNGDMELQPCASCAGDNY</sequence>
<protein>
    <submittedName>
        <fullName evidence="1">Uncharacterized protein</fullName>
    </submittedName>
</protein>
<accession>A0A0F9M4W6</accession>
<evidence type="ECO:0000313" key="1">
    <source>
        <dbReference type="EMBL" id="KKN02460.1"/>
    </source>
</evidence>
<dbReference type="EMBL" id="LAZR01005145">
    <property type="protein sequence ID" value="KKN02460.1"/>
    <property type="molecule type" value="Genomic_DNA"/>
</dbReference>
<dbReference type="AlphaFoldDB" id="A0A0F9M4W6"/>
<name>A0A0F9M4W6_9ZZZZ</name>